<organism evidence="2 3">
    <name type="scientific">Streptomyces aurantiacus</name>
    <dbReference type="NCBI Taxonomy" id="47760"/>
    <lineage>
        <taxon>Bacteria</taxon>
        <taxon>Bacillati</taxon>
        <taxon>Actinomycetota</taxon>
        <taxon>Actinomycetes</taxon>
        <taxon>Kitasatosporales</taxon>
        <taxon>Streptomycetaceae</taxon>
        <taxon>Streptomyces</taxon>
        <taxon>Streptomyces aurantiacus group</taxon>
    </lineage>
</organism>
<sequence>MRPPLTRRGFLAAGSGLTAATALPALSGCSALVAADSDPDTLVVHSQLGTTAPGSPTYLASLDRFRRENPGLKVKNLVNGDDLAQVYETSRLARKEPDVVMVNLYDKTLAWTDVGATVDVKDYLDDWGLRERVLPVALDAWTDGEGRLRAFPYFATNWPVAYNRALLDKAGVDEIPVTGDQLIAAARRLRAKGIGPVTTGGNDWTGQKLLAQIIQTFLTEDEARHVYSTGDFSGSRGAKDGIEYFVELRDAGVFVDKAQGLTSDSMTTQFNTGAAAIQSAMSSALAKVPESLARHTDVAGWPLAEGAAHDRPTILRTYTLIGFWISPNGTKKIDAIEKFLRFMYRPDTVSRFIKESGRDMALRSDTVSTDFPLVAAAQRLGDDVSQVLLPDVYVPPTATQPLITATSTSFTRGTGAAKVRAALEAAYRSA</sequence>
<dbReference type="Gene3D" id="3.40.190.10">
    <property type="entry name" value="Periplasmic binding protein-like II"/>
    <property type="match status" value="3"/>
</dbReference>
<dbReference type="InterPro" id="IPR006059">
    <property type="entry name" value="SBP"/>
</dbReference>
<dbReference type="PROSITE" id="PS51318">
    <property type="entry name" value="TAT"/>
    <property type="match status" value="1"/>
</dbReference>
<dbReference type="InterPro" id="IPR050490">
    <property type="entry name" value="Bact_solute-bd_prot1"/>
</dbReference>
<keyword evidence="3" id="KW-1185">Reference proteome</keyword>
<dbReference type="RefSeq" id="WP_055519119.1">
    <property type="nucleotide sequence ID" value="NZ_AP023440.1"/>
</dbReference>
<dbReference type="PROSITE" id="PS51257">
    <property type="entry name" value="PROKAR_LIPOPROTEIN"/>
    <property type="match status" value="1"/>
</dbReference>
<keyword evidence="1" id="KW-0732">Signal</keyword>
<dbReference type="Pfam" id="PF01547">
    <property type="entry name" value="SBP_bac_1"/>
    <property type="match status" value="1"/>
</dbReference>
<dbReference type="EMBL" id="AP023440">
    <property type="protein sequence ID" value="BCL33080.1"/>
    <property type="molecule type" value="Genomic_DNA"/>
</dbReference>
<gene>
    <name evidence="2" type="ORF">GCM10017557_79390</name>
</gene>
<feature type="chain" id="PRO_5028950000" evidence="1">
    <location>
        <begin position="35"/>
        <end position="430"/>
    </location>
</feature>
<evidence type="ECO:0000313" key="2">
    <source>
        <dbReference type="EMBL" id="BCL33080.1"/>
    </source>
</evidence>
<proteinExistence type="predicted"/>
<dbReference type="KEGG" id="sgm:GCM10017557_79390"/>
<name>A0A7G1PGR2_9ACTN</name>
<dbReference type="PANTHER" id="PTHR43649">
    <property type="entry name" value="ARABINOSE-BINDING PROTEIN-RELATED"/>
    <property type="match status" value="1"/>
</dbReference>
<evidence type="ECO:0000313" key="3">
    <source>
        <dbReference type="Proteomes" id="UP000516444"/>
    </source>
</evidence>
<dbReference type="InterPro" id="IPR006311">
    <property type="entry name" value="TAT_signal"/>
</dbReference>
<dbReference type="Proteomes" id="UP000516444">
    <property type="component" value="Chromosome"/>
</dbReference>
<feature type="signal peptide" evidence="1">
    <location>
        <begin position="1"/>
        <end position="34"/>
    </location>
</feature>
<evidence type="ECO:0000256" key="1">
    <source>
        <dbReference type="SAM" id="SignalP"/>
    </source>
</evidence>
<reference evidence="2 3" key="1">
    <citation type="journal article" date="2014" name="Int. J. Syst. Evol. Microbiol.">
        <title>Complete genome sequence of Corynebacterium casei LMG S-19264T (=DSM 44701T), isolated from a smear-ripened cheese.</title>
        <authorList>
            <consortium name="US DOE Joint Genome Institute (JGI-PGF)"/>
            <person name="Walter F."/>
            <person name="Albersmeier A."/>
            <person name="Kalinowski J."/>
            <person name="Ruckert C."/>
        </authorList>
    </citation>
    <scope>NUCLEOTIDE SEQUENCE [LARGE SCALE GENOMIC DNA]</scope>
    <source>
        <strain evidence="2 3">JCM 4677</strain>
    </source>
</reference>
<protein>
    <submittedName>
        <fullName evidence="2">ABC transporter substrate-binding protein</fullName>
    </submittedName>
</protein>
<dbReference type="SUPFAM" id="SSF53850">
    <property type="entry name" value="Periplasmic binding protein-like II"/>
    <property type="match status" value="1"/>
</dbReference>
<accession>A0A7G1PGR2</accession>
<dbReference type="OrthoDB" id="3495561at2"/>
<dbReference type="PANTHER" id="PTHR43649:SF30">
    <property type="entry name" value="ABC TRANSPORTER SUBSTRATE-BINDING PROTEIN"/>
    <property type="match status" value="1"/>
</dbReference>
<dbReference type="AlphaFoldDB" id="A0A7G1PGR2"/>